<dbReference type="Proteomes" id="UP000026900">
    <property type="component" value="Segment"/>
</dbReference>
<accession>A0A024B272</accession>
<name>A0A024B272_9CAUD</name>
<dbReference type="GeneID" id="19526248"/>
<dbReference type="RefSeq" id="YP_009036697.1">
    <property type="nucleotide sequence ID" value="NC_024213.1"/>
</dbReference>
<evidence type="ECO:0000313" key="1">
    <source>
        <dbReference type="EMBL" id="AHZ10266.1"/>
    </source>
</evidence>
<dbReference type="EMBL" id="KJ489399">
    <property type="protein sequence ID" value="AHZ10266.1"/>
    <property type="molecule type" value="Genomic_DNA"/>
</dbReference>
<organism evidence="1 2">
    <name type="scientific">Bacillus phage Hakuna</name>
    <dbReference type="NCBI Taxonomy" id="1486659"/>
    <lineage>
        <taxon>Viruses</taxon>
        <taxon>Duplodnaviria</taxon>
        <taxon>Heunggongvirae</taxon>
        <taxon>Uroviricota</taxon>
        <taxon>Caudoviricetes</taxon>
        <taxon>Herelleviridae</taxon>
        <taxon>Bastillevirinae</taxon>
        <taxon>Wphvirus</taxon>
        <taxon>Wphvirus hakuna</taxon>
    </lineage>
</organism>
<protein>
    <submittedName>
        <fullName evidence="1">Uncharacterized protein</fullName>
    </submittedName>
</protein>
<reference evidence="2" key="1">
    <citation type="submission" date="2014-09" db="EMBL/GenBank/DDBJ databases">
        <authorList>
            <person name="Sauder A.B."/>
            <person name="McKenzie Q.R."/>
            <person name="Temple L.M."/>
            <person name="Alexis B.K."/>
            <person name="Al-Atrache Z."/>
            <person name="Lewis L.O."/>
            <person name="Loesser-Casey K.E."/>
            <person name="Mitchell K.J."/>
        </authorList>
    </citation>
    <scope>NUCLEOTIDE SEQUENCE [LARGE SCALE GENOMIC DNA]</scope>
</reference>
<dbReference type="KEGG" id="vg:19526248"/>
<evidence type="ECO:0000313" key="2">
    <source>
        <dbReference type="Proteomes" id="UP000026900"/>
    </source>
</evidence>
<keyword evidence="2" id="KW-1185">Reference proteome</keyword>
<sequence>MKQQQLEEQVRKLESQVAYYEMTLKNIARRDKTILSELAVRKFTGWAVSTRESYLEVIHMATDTLHEYGVKVRKSDKL</sequence>
<proteinExistence type="predicted"/>